<proteinExistence type="predicted"/>
<sequence>PEAAMKPEPEPVPVPEPEPEAAMKPEPEPVPVPEPEPEAAMKPEPKPIPEPAAIEVTAEELLSAYEADGVAADAKFTNKLLKVTGIVDRIEVKDMPDIHYITLTSAEKKLLLQNVRCMFDKKQAPELNQLTIGQTVTVQGKYDGSIINIRMIDCALVR</sequence>
<evidence type="ECO:0000256" key="1">
    <source>
        <dbReference type="SAM" id="MobiDB-lite"/>
    </source>
</evidence>
<accession>X0VJV6</accession>
<feature type="region of interest" description="Disordered" evidence="1">
    <location>
        <begin position="1"/>
        <end position="49"/>
    </location>
</feature>
<gene>
    <name evidence="2" type="ORF">S01H1_37870</name>
</gene>
<protein>
    <submittedName>
        <fullName evidence="2">Uncharacterized protein</fullName>
    </submittedName>
</protein>
<dbReference type="AlphaFoldDB" id="X0VJV6"/>
<evidence type="ECO:0000313" key="2">
    <source>
        <dbReference type="EMBL" id="GAG00866.1"/>
    </source>
</evidence>
<dbReference type="InterPro" id="IPR024422">
    <property type="entry name" value="Protein_unknown_function_OB"/>
</dbReference>
<name>X0VJV6_9ZZZZ</name>
<organism evidence="2">
    <name type="scientific">marine sediment metagenome</name>
    <dbReference type="NCBI Taxonomy" id="412755"/>
    <lineage>
        <taxon>unclassified sequences</taxon>
        <taxon>metagenomes</taxon>
        <taxon>ecological metagenomes</taxon>
    </lineage>
</organism>
<dbReference type="EMBL" id="BARS01023800">
    <property type="protein sequence ID" value="GAG00866.1"/>
    <property type="molecule type" value="Genomic_DNA"/>
</dbReference>
<reference evidence="2" key="1">
    <citation type="journal article" date="2014" name="Front. Microbiol.">
        <title>High frequency of phylogenetically diverse reductive dehalogenase-homologous genes in deep subseafloor sedimentary metagenomes.</title>
        <authorList>
            <person name="Kawai M."/>
            <person name="Futagami T."/>
            <person name="Toyoda A."/>
            <person name="Takaki Y."/>
            <person name="Nishi S."/>
            <person name="Hori S."/>
            <person name="Arai W."/>
            <person name="Tsubouchi T."/>
            <person name="Morono Y."/>
            <person name="Uchiyama I."/>
            <person name="Ito T."/>
            <person name="Fujiyama A."/>
            <person name="Inagaki F."/>
            <person name="Takami H."/>
        </authorList>
    </citation>
    <scope>NUCLEOTIDE SEQUENCE</scope>
    <source>
        <strain evidence="2">Expedition CK06-06</strain>
    </source>
</reference>
<comment type="caution">
    <text evidence="2">The sequence shown here is derived from an EMBL/GenBank/DDBJ whole genome shotgun (WGS) entry which is preliminary data.</text>
</comment>
<feature type="non-terminal residue" evidence="2">
    <location>
        <position position="1"/>
    </location>
</feature>
<dbReference type="Pfam" id="PF12869">
    <property type="entry name" value="tRNA_anti-like"/>
    <property type="match status" value="1"/>
</dbReference>